<dbReference type="Proteomes" id="UP001472677">
    <property type="component" value="Unassembled WGS sequence"/>
</dbReference>
<evidence type="ECO:0000256" key="1">
    <source>
        <dbReference type="SAM" id="MobiDB-lite"/>
    </source>
</evidence>
<evidence type="ECO:0000313" key="3">
    <source>
        <dbReference type="Proteomes" id="UP001472677"/>
    </source>
</evidence>
<proteinExistence type="predicted"/>
<name>A0ABR2ERH0_9ROSI</name>
<comment type="caution">
    <text evidence="2">The sequence shown here is derived from an EMBL/GenBank/DDBJ whole genome shotgun (WGS) entry which is preliminary data.</text>
</comment>
<feature type="compositionally biased region" description="Basic and acidic residues" evidence="1">
    <location>
        <begin position="25"/>
        <end position="48"/>
    </location>
</feature>
<dbReference type="EMBL" id="JBBPBM010000010">
    <property type="protein sequence ID" value="KAK8564627.1"/>
    <property type="molecule type" value="Genomic_DNA"/>
</dbReference>
<feature type="compositionally biased region" description="Basic and acidic residues" evidence="1">
    <location>
        <begin position="73"/>
        <end position="82"/>
    </location>
</feature>
<evidence type="ECO:0000313" key="2">
    <source>
        <dbReference type="EMBL" id="KAK8564627.1"/>
    </source>
</evidence>
<sequence>MSSDDGGSIQKRHTLAPQTNQIDTLSEKSSIRQRLANDHLDNSPRDSDISYVENLKGSVRQDALSLPSCNSESSRDRQSDESYEHFFVPVSSTNHSHVGAETKLGSIRTKRLFSTQTGNSFLDSHASDGRIGNNYDNSSHMLNNLDSPNNYDQVNGFHSATTSGCAASDWQMSLFNLEEAQDHVRIGTKNGLI</sequence>
<gene>
    <name evidence="2" type="ORF">V6N12_058210</name>
</gene>
<keyword evidence="3" id="KW-1185">Reference proteome</keyword>
<feature type="region of interest" description="Disordered" evidence="1">
    <location>
        <begin position="62"/>
        <end position="82"/>
    </location>
</feature>
<feature type="region of interest" description="Disordered" evidence="1">
    <location>
        <begin position="1"/>
        <end position="49"/>
    </location>
</feature>
<protein>
    <submittedName>
        <fullName evidence="2">Uncharacterized protein</fullName>
    </submittedName>
</protein>
<accession>A0ABR2ERH0</accession>
<organism evidence="2 3">
    <name type="scientific">Hibiscus sabdariffa</name>
    <name type="common">roselle</name>
    <dbReference type="NCBI Taxonomy" id="183260"/>
    <lineage>
        <taxon>Eukaryota</taxon>
        <taxon>Viridiplantae</taxon>
        <taxon>Streptophyta</taxon>
        <taxon>Embryophyta</taxon>
        <taxon>Tracheophyta</taxon>
        <taxon>Spermatophyta</taxon>
        <taxon>Magnoliopsida</taxon>
        <taxon>eudicotyledons</taxon>
        <taxon>Gunneridae</taxon>
        <taxon>Pentapetalae</taxon>
        <taxon>rosids</taxon>
        <taxon>malvids</taxon>
        <taxon>Malvales</taxon>
        <taxon>Malvaceae</taxon>
        <taxon>Malvoideae</taxon>
        <taxon>Hibiscus</taxon>
    </lineage>
</organism>
<reference evidence="2 3" key="1">
    <citation type="journal article" date="2024" name="G3 (Bethesda)">
        <title>Genome assembly of Hibiscus sabdariffa L. provides insights into metabolisms of medicinal natural products.</title>
        <authorList>
            <person name="Kim T."/>
        </authorList>
    </citation>
    <scope>NUCLEOTIDE SEQUENCE [LARGE SCALE GENOMIC DNA]</scope>
    <source>
        <strain evidence="2">TK-2024</strain>
        <tissue evidence="2">Old leaves</tissue>
    </source>
</reference>